<dbReference type="OrthoDB" id="6305173at2"/>
<proteinExistence type="predicted"/>
<reference evidence="3 4" key="1">
    <citation type="submission" date="2015-12" db="EMBL/GenBank/DDBJ databases">
        <title>Genome sequence of the marine Rhodobacteraceae strain O3.65, Candidatus Tritonibacter horizontis.</title>
        <authorList>
            <person name="Poehlein A."/>
            <person name="Giebel H.A."/>
            <person name="Voget S."/>
            <person name="Brinkhoff T."/>
        </authorList>
    </citation>
    <scope>NUCLEOTIDE SEQUENCE [LARGE SCALE GENOMIC DNA]</scope>
    <source>
        <strain evidence="3 4">O3.65</strain>
    </source>
</reference>
<dbReference type="Pfam" id="PF13403">
    <property type="entry name" value="Hint_2"/>
    <property type="match status" value="1"/>
</dbReference>
<dbReference type="NCBIfam" id="NF038133">
    <property type="entry name" value="choice_anch_L"/>
    <property type="match status" value="1"/>
</dbReference>
<protein>
    <recommendedName>
        <fullName evidence="2">Hedgehog/Intein (Hint) domain-containing protein</fullName>
    </recommendedName>
</protein>
<feature type="domain" description="Hedgehog/Intein (Hint)" evidence="2">
    <location>
        <begin position="341"/>
        <end position="479"/>
    </location>
</feature>
<dbReference type="Proteomes" id="UP000068382">
    <property type="component" value="Unassembled WGS sequence"/>
</dbReference>
<dbReference type="InterPro" id="IPR028992">
    <property type="entry name" value="Hedgehog/Intein_dom"/>
</dbReference>
<dbReference type="Gene3D" id="2.170.16.10">
    <property type="entry name" value="Hedgehog/Intein (Hint) domain"/>
    <property type="match status" value="1"/>
</dbReference>
<dbReference type="Pfam" id="PF17963">
    <property type="entry name" value="Big_9"/>
    <property type="match status" value="1"/>
</dbReference>
<dbReference type="SUPFAM" id="SSF51294">
    <property type="entry name" value="Hedgehog/intein (Hint) domain"/>
    <property type="match status" value="1"/>
</dbReference>
<evidence type="ECO:0000259" key="2">
    <source>
        <dbReference type="Pfam" id="PF13403"/>
    </source>
</evidence>
<evidence type="ECO:0000313" key="4">
    <source>
        <dbReference type="Proteomes" id="UP000068382"/>
    </source>
</evidence>
<dbReference type="AlphaFoldDB" id="A0A132BYI6"/>
<evidence type="ECO:0000256" key="1">
    <source>
        <dbReference type="SAM" id="MobiDB-lite"/>
    </source>
</evidence>
<organism evidence="3 4">
    <name type="scientific">Tritonibacter horizontis</name>
    <dbReference type="NCBI Taxonomy" id="1768241"/>
    <lineage>
        <taxon>Bacteria</taxon>
        <taxon>Pseudomonadati</taxon>
        <taxon>Pseudomonadota</taxon>
        <taxon>Alphaproteobacteria</taxon>
        <taxon>Rhodobacterales</taxon>
        <taxon>Paracoccaceae</taxon>
        <taxon>Tritonibacter</taxon>
    </lineage>
</organism>
<sequence>MATAQELPINTSASAEQMAEAMFGNGITINSATYTGADSASGIYSDGDTVAPNVTPSDSGVILSTGKASDFTNSSGTSDTNTSARTTTEHGTAGDSDLDEIAGGKTYDAAIFEAEFVPDGSTLSMQFVFSSEEYLEYVGTGFNDAVSVWVNGVEAQLVVGDGDITINNINDESNENLYVDNPADSDLYNTEMDGFTVTLKLTAPVTPGEVNTIKIAIADTGDAKYDSNLLIAGDSIQTALIAGDDEVEVREGETVKVDVLENDAQANGGQLTITHINNQPVTAGSSVTLASGEVVTLNDDGTFDITGQDDVDENETSVFTYTVADDEGNSDVGYVDLTTTPCFVAGTLIDTLAGPLPVEELEVGMKVRTRDHGGQKIRWIGRSSRLATGPHAPVRIAANALGQHDEIEVSPSHRVLLRSATADVLFGAEEVLVPAHHLVNDSTIRRRADGRPVVYFHLLFDRHEIIRGNGLDSESYHPGKDSLGGLDAETRAEFFDLMGDSWKSYAAMSRPTLKSYETRVLLAADQ</sequence>
<dbReference type="InterPro" id="IPR049804">
    <property type="entry name" value="Choice_anch_L"/>
</dbReference>
<evidence type="ECO:0000313" key="3">
    <source>
        <dbReference type="EMBL" id="KUP93246.1"/>
    </source>
</evidence>
<keyword evidence="4" id="KW-1185">Reference proteome</keyword>
<dbReference type="PATRIC" id="fig|1768241.3.peg.1999"/>
<name>A0A132BYI6_9RHOB</name>
<gene>
    <name evidence="3" type="ORF">TRIHO_19020</name>
</gene>
<accession>A0A132BYI6</accession>
<comment type="caution">
    <text evidence="3">The sequence shown here is derived from an EMBL/GenBank/DDBJ whole genome shotgun (WGS) entry which is preliminary data.</text>
</comment>
<dbReference type="RefSeq" id="WP_068242424.1">
    <property type="nucleotide sequence ID" value="NZ_LPUY01000056.1"/>
</dbReference>
<dbReference type="EMBL" id="LPUY01000056">
    <property type="protein sequence ID" value="KUP93246.1"/>
    <property type="molecule type" value="Genomic_DNA"/>
</dbReference>
<feature type="compositionally biased region" description="Low complexity" evidence="1">
    <location>
        <begin position="69"/>
        <end position="86"/>
    </location>
</feature>
<feature type="region of interest" description="Disordered" evidence="1">
    <location>
        <begin position="65"/>
        <end position="96"/>
    </location>
</feature>
<dbReference type="InterPro" id="IPR036844">
    <property type="entry name" value="Hint_dom_sf"/>
</dbReference>